<dbReference type="AlphaFoldDB" id="A0A8H7PKX1"/>
<sequence length="536" mass="60570">MSASQIDNIKSLVLPQVDHIRNVILERVIPGMKNHKFSCLAAAIALYVAAKVYKLTAYPKNLRHIKHVPFHSMLISLIKGENNLVRSQRYMIASYKENNGFLGEVNQLGWNVVLANPEAVRTVLYKTELWPKAHTGGPGEETLLGRFFGRTNMAFANTHEWRRRRKIANPAFHRSMPVKTFTTLSNKMLQQIDKSEGPVHIQLLLQRFTLDAIGLIGFGFEFNATENPDGEWVARYNDINDNMLDFKFLIVPQFDTSLVSFFPKRQKTHESLTKLNRLFEEIIERKREHLSKTASDVEDNEKDLLTLMLEAGQGDDSKEALTAEELRNELVLFFVAGHDTTSNALTGALYYLAANKDIQDKARKEVLEVLGDKETGISPTLDQLKELTYLTRVMKETARIAPPATQVFPRVAAVDTELCGVHFPKGTIVNIDITGMHFNPHLWKDPLKFDPERFAPGGELESMPSTYAYLPFSSGSRQCIGMNFSLAEQRVALSAILQKYELTLPADSIHKDGLKFGKHGIVLAAEDLHVNFKSRY</sequence>
<keyword evidence="3 7" id="KW-0479">Metal-binding</keyword>
<dbReference type="GO" id="GO:0004497">
    <property type="term" value="F:monooxygenase activity"/>
    <property type="evidence" value="ECO:0007669"/>
    <property type="project" value="UniProtKB-KW"/>
</dbReference>
<keyword evidence="5 7" id="KW-0408">Iron</keyword>
<evidence type="ECO:0000313" key="10">
    <source>
        <dbReference type="Proteomes" id="UP000612746"/>
    </source>
</evidence>
<dbReference type="PANTHER" id="PTHR24291:SF50">
    <property type="entry name" value="BIFUNCTIONAL ALBAFLAVENONE MONOOXYGENASE_TERPENE SYNTHASE"/>
    <property type="match status" value="1"/>
</dbReference>
<keyword evidence="6 8" id="KW-0503">Monooxygenase</keyword>
<feature type="binding site" description="axial binding residue" evidence="7">
    <location>
        <position position="479"/>
    </location>
    <ligand>
        <name>heme</name>
        <dbReference type="ChEBI" id="CHEBI:30413"/>
    </ligand>
    <ligandPart>
        <name>Fe</name>
        <dbReference type="ChEBI" id="CHEBI:18248"/>
    </ligandPart>
</feature>
<evidence type="ECO:0000256" key="3">
    <source>
        <dbReference type="ARBA" id="ARBA00022723"/>
    </source>
</evidence>
<evidence type="ECO:0000256" key="8">
    <source>
        <dbReference type="RuleBase" id="RU000461"/>
    </source>
</evidence>
<evidence type="ECO:0000256" key="5">
    <source>
        <dbReference type="ARBA" id="ARBA00023004"/>
    </source>
</evidence>
<comment type="similarity">
    <text evidence="1 8">Belongs to the cytochrome P450 family.</text>
</comment>
<dbReference type="OrthoDB" id="1470350at2759"/>
<dbReference type="InterPro" id="IPR001128">
    <property type="entry name" value="Cyt_P450"/>
</dbReference>
<dbReference type="InterPro" id="IPR017972">
    <property type="entry name" value="Cyt_P450_CS"/>
</dbReference>
<keyword evidence="4 8" id="KW-0560">Oxidoreductase</keyword>
<keyword evidence="2 7" id="KW-0349">Heme</keyword>
<dbReference type="SUPFAM" id="SSF48264">
    <property type="entry name" value="Cytochrome P450"/>
    <property type="match status" value="1"/>
</dbReference>
<dbReference type="InterPro" id="IPR036396">
    <property type="entry name" value="Cyt_P450_sf"/>
</dbReference>
<dbReference type="GO" id="GO:0020037">
    <property type="term" value="F:heme binding"/>
    <property type="evidence" value="ECO:0007669"/>
    <property type="project" value="InterPro"/>
</dbReference>
<dbReference type="PROSITE" id="PS00086">
    <property type="entry name" value="CYTOCHROME_P450"/>
    <property type="match status" value="1"/>
</dbReference>
<protein>
    <recommendedName>
        <fullName evidence="11">Cytochrome P450</fullName>
    </recommendedName>
</protein>
<evidence type="ECO:0008006" key="11">
    <source>
        <dbReference type="Google" id="ProtNLM"/>
    </source>
</evidence>
<dbReference type="PRINTS" id="PR00463">
    <property type="entry name" value="EP450I"/>
</dbReference>
<name>A0A8H7PKX1_9FUNG</name>
<evidence type="ECO:0000313" key="9">
    <source>
        <dbReference type="EMBL" id="KAG2175878.1"/>
    </source>
</evidence>
<evidence type="ECO:0000256" key="2">
    <source>
        <dbReference type="ARBA" id="ARBA00022617"/>
    </source>
</evidence>
<dbReference type="PRINTS" id="PR00385">
    <property type="entry name" value="P450"/>
</dbReference>
<dbReference type="PANTHER" id="PTHR24291">
    <property type="entry name" value="CYTOCHROME P450 FAMILY 4"/>
    <property type="match status" value="1"/>
</dbReference>
<dbReference type="InterPro" id="IPR050196">
    <property type="entry name" value="Cytochrome_P450_Monoox"/>
</dbReference>
<evidence type="ECO:0000256" key="1">
    <source>
        <dbReference type="ARBA" id="ARBA00010617"/>
    </source>
</evidence>
<dbReference type="EMBL" id="JAEPRA010000014">
    <property type="protein sequence ID" value="KAG2175878.1"/>
    <property type="molecule type" value="Genomic_DNA"/>
</dbReference>
<dbReference type="GO" id="GO:0005506">
    <property type="term" value="F:iron ion binding"/>
    <property type="evidence" value="ECO:0007669"/>
    <property type="project" value="InterPro"/>
</dbReference>
<keyword evidence="10" id="KW-1185">Reference proteome</keyword>
<dbReference type="Gene3D" id="1.10.630.10">
    <property type="entry name" value="Cytochrome P450"/>
    <property type="match status" value="1"/>
</dbReference>
<dbReference type="Pfam" id="PF00067">
    <property type="entry name" value="p450"/>
    <property type="match status" value="1"/>
</dbReference>
<evidence type="ECO:0000256" key="7">
    <source>
        <dbReference type="PIRSR" id="PIRSR602401-1"/>
    </source>
</evidence>
<evidence type="ECO:0000256" key="4">
    <source>
        <dbReference type="ARBA" id="ARBA00023002"/>
    </source>
</evidence>
<dbReference type="GO" id="GO:0016705">
    <property type="term" value="F:oxidoreductase activity, acting on paired donors, with incorporation or reduction of molecular oxygen"/>
    <property type="evidence" value="ECO:0007669"/>
    <property type="project" value="InterPro"/>
</dbReference>
<accession>A0A8H7PKX1</accession>
<comment type="caution">
    <text evidence="9">The sequence shown here is derived from an EMBL/GenBank/DDBJ whole genome shotgun (WGS) entry which is preliminary data.</text>
</comment>
<comment type="cofactor">
    <cofactor evidence="7">
        <name>heme</name>
        <dbReference type="ChEBI" id="CHEBI:30413"/>
    </cofactor>
</comment>
<proteinExistence type="inferred from homology"/>
<dbReference type="Proteomes" id="UP000612746">
    <property type="component" value="Unassembled WGS sequence"/>
</dbReference>
<organism evidence="9 10">
    <name type="scientific">Umbelopsis vinacea</name>
    <dbReference type="NCBI Taxonomy" id="44442"/>
    <lineage>
        <taxon>Eukaryota</taxon>
        <taxon>Fungi</taxon>
        <taxon>Fungi incertae sedis</taxon>
        <taxon>Mucoromycota</taxon>
        <taxon>Mucoromycotina</taxon>
        <taxon>Umbelopsidomycetes</taxon>
        <taxon>Umbelopsidales</taxon>
        <taxon>Umbelopsidaceae</taxon>
        <taxon>Umbelopsis</taxon>
    </lineage>
</organism>
<dbReference type="InterPro" id="IPR002401">
    <property type="entry name" value="Cyt_P450_E_grp-I"/>
</dbReference>
<gene>
    <name evidence="9" type="ORF">INT44_000356</name>
</gene>
<evidence type="ECO:0000256" key="6">
    <source>
        <dbReference type="ARBA" id="ARBA00023033"/>
    </source>
</evidence>
<reference evidence="9" key="1">
    <citation type="submission" date="2020-12" db="EMBL/GenBank/DDBJ databases">
        <title>Metabolic potential, ecology and presence of endohyphal bacteria is reflected in genomic diversity of Mucoromycotina.</title>
        <authorList>
            <person name="Muszewska A."/>
            <person name="Okrasinska A."/>
            <person name="Steczkiewicz K."/>
            <person name="Drgas O."/>
            <person name="Orlowska M."/>
            <person name="Perlinska-Lenart U."/>
            <person name="Aleksandrzak-Piekarczyk T."/>
            <person name="Szatraj K."/>
            <person name="Zielenkiewicz U."/>
            <person name="Pilsyk S."/>
            <person name="Malc E."/>
            <person name="Mieczkowski P."/>
            <person name="Kruszewska J.S."/>
            <person name="Biernat P."/>
            <person name="Pawlowska J."/>
        </authorList>
    </citation>
    <scope>NUCLEOTIDE SEQUENCE</scope>
    <source>
        <strain evidence="9">WA0000051536</strain>
    </source>
</reference>